<dbReference type="OrthoDB" id="9131957at2"/>
<accession>A0A2S4MDR7</accession>
<proteinExistence type="predicted"/>
<gene>
    <name evidence="1" type="ORF">B0G62_10452</name>
</gene>
<dbReference type="EMBL" id="PQGA01000004">
    <property type="protein sequence ID" value="POR52755.1"/>
    <property type="molecule type" value="Genomic_DNA"/>
</dbReference>
<evidence type="ECO:0000313" key="1">
    <source>
        <dbReference type="EMBL" id="POR52755.1"/>
    </source>
</evidence>
<reference evidence="1 2" key="1">
    <citation type="submission" date="2018-01" db="EMBL/GenBank/DDBJ databases">
        <title>Genomic Encyclopedia of Type Strains, Phase III (KMG-III): the genomes of soil and plant-associated and newly described type strains.</title>
        <authorList>
            <person name="Whitman W."/>
        </authorList>
    </citation>
    <scope>NUCLEOTIDE SEQUENCE [LARGE SCALE GENOMIC DNA]</scope>
    <source>
        <strain evidence="1 2">JCM 18070</strain>
    </source>
</reference>
<organism evidence="1 2">
    <name type="scientific">Paraburkholderia eburnea</name>
    <dbReference type="NCBI Taxonomy" id="1189126"/>
    <lineage>
        <taxon>Bacteria</taxon>
        <taxon>Pseudomonadati</taxon>
        <taxon>Pseudomonadota</taxon>
        <taxon>Betaproteobacteria</taxon>
        <taxon>Burkholderiales</taxon>
        <taxon>Burkholderiaceae</taxon>
        <taxon>Paraburkholderia</taxon>
    </lineage>
</organism>
<name>A0A2S4MDR7_9BURK</name>
<dbReference type="AlphaFoldDB" id="A0A2S4MDR7"/>
<sequence>MNDSATSEVPDFKKMTREELPGEYALQLLKPIKFGKGDNVEIHTRMDLCEPDLDQLEDFQKNIRKLGELGAIKHLISVVADVPFPIVGKMGARDMTLAQEYLLAFLKSSHPTGDTSLE</sequence>
<protein>
    <recommendedName>
        <fullName evidence="3">Tail assembly chaperone E/41/14-like protein</fullName>
    </recommendedName>
</protein>
<dbReference type="Proteomes" id="UP000237381">
    <property type="component" value="Unassembled WGS sequence"/>
</dbReference>
<keyword evidence="2" id="KW-1185">Reference proteome</keyword>
<evidence type="ECO:0000313" key="2">
    <source>
        <dbReference type="Proteomes" id="UP000237381"/>
    </source>
</evidence>
<dbReference type="RefSeq" id="WP_103704167.1">
    <property type="nucleotide sequence ID" value="NZ_PQGA01000004.1"/>
</dbReference>
<comment type="caution">
    <text evidence="1">The sequence shown here is derived from an EMBL/GenBank/DDBJ whole genome shotgun (WGS) entry which is preliminary data.</text>
</comment>
<evidence type="ECO:0008006" key="3">
    <source>
        <dbReference type="Google" id="ProtNLM"/>
    </source>
</evidence>